<dbReference type="SUPFAM" id="SSF51569">
    <property type="entry name" value="Aldolase"/>
    <property type="match status" value="1"/>
</dbReference>
<dbReference type="PANTHER" id="PTHR12128">
    <property type="entry name" value="DIHYDRODIPICOLINATE SYNTHASE"/>
    <property type="match status" value="1"/>
</dbReference>
<sequence>MPGRTVADMSNDTALRLAAHPNIVGLKDATGDIGRACDLALRAPEGFALYSGDDATGMAFMLCGGHGVISVTANIAPKQMSELCAAATSGDARKARAINDKLQGLHKQLFVEPNPIPAKWALERMQRIPPASACR</sequence>
<dbReference type="PANTHER" id="PTHR12128:SF66">
    <property type="entry name" value="4-HYDROXY-2-OXOGLUTARATE ALDOLASE, MITOCHONDRIAL"/>
    <property type="match status" value="1"/>
</dbReference>
<dbReference type="Proteomes" id="UP000275777">
    <property type="component" value="Chromosome"/>
</dbReference>
<evidence type="ECO:0000313" key="4">
    <source>
        <dbReference type="Proteomes" id="UP000275777"/>
    </source>
</evidence>
<reference evidence="3 4" key="1">
    <citation type="submission" date="2018-12" db="EMBL/GenBank/DDBJ databases">
        <authorList>
            <consortium name="Pathogen Informatics"/>
        </authorList>
    </citation>
    <scope>NUCLEOTIDE SEQUENCE [LARGE SCALE GENOMIC DNA]</scope>
    <source>
        <strain evidence="3 4">NCTC9695</strain>
    </source>
</reference>
<proteinExistence type="inferred from homology"/>
<dbReference type="InterPro" id="IPR013785">
    <property type="entry name" value="Aldolase_TIM"/>
</dbReference>
<protein>
    <submittedName>
        <fullName evidence="3">Dihydrodipicolinate synthase</fullName>
        <ecNumber evidence="3">4.2.1.52</ecNumber>
    </submittedName>
</protein>
<dbReference type="SMART" id="SM01130">
    <property type="entry name" value="DHDPS"/>
    <property type="match status" value="1"/>
</dbReference>
<dbReference type="Pfam" id="PF00701">
    <property type="entry name" value="DHDPS"/>
    <property type="match status" value="1"/>
</dbReference>
<dbReference type="GO" id="GO:0005829">
    <property type="term" value="C:cytosol"/>
    <property type="evidence" value="ECO:0007669"/>
    <property type="project" value="TreeGrafter"/>
</dbReference>
<accession>A0A447TIM2</accession>
<name>A0A447TIM2_CHRVL</name>
<evidence type="ECO:0000313" key="3">
    <source>
        <dbReference type="EMBL" id="VEB44734.1"/>
    </source>
</evidence>
<gene>
    <name evidence="3" type="primary">dapA_3</name>
    <name evidence="3" type="ORF">NCTC9695_05238</name>
</gene>
<keyword evidence="2 3" id="KW-0456">Lyase</keyword>
<evidence type="ECO:0000256" key="2">
    <source>
        <dbReference type="ARBA" id="ARBA00023239"/>
    </source>
</evidence>
<dbReference type="GO" id="GO:0008840">
    <property type="term" value="F:4-hydroxy-tetrahydrodipicolinate synthase activity"/>
    <property type="evidence" value="ECO:0007669"/>
    <property type="project" value="TreeGrafter"/>
</dbReference>
<dbReference type="EC" id="4.2.1.52" evidence="3"/>
<dbReference type="InterPro" id="IPR002220">
    <property type="entry name" value="DapA-like"/>
</dbReference>
<dbReference type="AlphaFoldDB" id="A0A447TIM2"/>
<comment type="similarity">
    <text evidence="1">Belongs to the DapA family.</text>
</comment>
<dbReference type="Gene3D" id="3.20.20.70">
    <property type="entry name" value="Aldolase class I"/>
    <property type="match status" value="1"/>
</dbReference>
<organism evidence="3 4">
    <name type="scientific">Chromobacterium violaceum</name>
    <dbReference type="NCBI Taxonomy" id="536"/>
    <lineage>
        <taxon>Bacteria</taxon>
        <taxon>Pseudomonadati</taxon>
        <taxon>Pseudomonadota</taxon>
        <taxon>Betaproteobacteria</taxon>
        <taxon>Neisseriales</taxon>
        <taxon>Chromobacteriaceae</taxon>
        <taxon>Chromobacterium</taxon>
    </lineage>
</organism>
<evidence type="ECO:0000256" key="1">
    <source>
        <dbReference type="ARBA" id="ARBA00007592"/>
    </source>
</evidence>
<dbReference type="EMBL" id="LR134182">
    <property type="protein sequence ID" value="VEB44734.1"/>
    <property type="molecule type" value="Genomic_DNA"/>
</dbReference>